<feature type="compositionally biased region" description="Basic and acidic residues" evidence="5">
    <location>
        <begin position="206"/>
        <end position="216"/>
    </location>
</feature>
<feature type="compositionally biased region" description="Basic and acidic residues" evidence="5">
    <location>
        <begin position="312"/>
        <end position="332"/>
    </location>
</feature>
<protein>
    <submittedName>
        <fullName evidence="8">Very large A-kinase anchor protein</fullName>
    </submittedName>
</protein>
<dbReference type="GO" id="GO:0030246">
    <property type="term" value="F:carbohydrate binding"/>
    <property type="evidence" value="ECO:0007669"/>
    <property type="project" value="UniProtKB-KW"/>
</dbReference>
<feature type="compositionally biased region" description="Polar residues" evidence="5">
    <location>
        <begin position="719"/>
        <end position="730"/>
    </location>
</feature>
<feature type="domain" description="Beta/gamma crystallin 'Greek key'" evidence="6">
    <location>
        <begin position="1986"/>
        <end position="2035"/>
    </location>
</feature>
<feature type="compositionally biased region" description="Polar residues" evidence="5">
    <location>
        <begin position="99"/>
        <end position="121"/>
    </location>
</feature>
<dbReference type="InterPro" id="IPR001064">
    <property type="entry name" value="Beta/gamma_crystallin"/>
</dbReference>
<dbReference type="FunFam" id="2.60.20.10:FF:000008">
    <property type="entry name" value="very large A-kinase anchor protein"/>
    <property type="match status" value="1"/>
</dbReference>
<dbReference type="GO" id="GO:0002088">
    <property type="term" value="P:lens development in camera-type eye"/>
    <property type="evidence" value="ECO:0007669"/>
    <property type="project" value="TreeGrafter"/>
</dbReference>
<evidence type="ECO:0000256" key="3">
    <source>
        <dbReference type="ARBA" id="ARBA00022734"/>
    </source>
</evidence>
<dbReference type="Pfam" id="PF00030">
    <property type="entry name" value="Crystall"/>
    <property type="match status" value="5"/>
</dbReference>
<feature type="region of interest" description="Disordered" evidence="5">
    <location>
        <begin position="381"/>
        <end position="406"/>
    </location>
</feature>
<dbReference type="SMART" id="SM00247">
    <property type="entry name" value="XTALbg"/>
    <property type="match status" value="5"/>
</dbReference>
<feature type="compositionally biased region" description="Polar residues" evidence="5">
    <location>
        <begin position="992"/>
        <end position="1002"/>
    </location>
</feature>
<feature type="compositionally biased region" description="Polar residues" evidence="5">
    <location>
        <begin position="1654"/>
        <end position="1672"/>
    </location>
</feature>
<dbReference type="Gene3D" id="2.80.10.50">
    <property type="match status" value="1"/>
</dbReference>
<feature type="compositionally biased region" description="Basic and acidic residues" evidence="5">
    <location>
        <begin position="1078"/>
        <end position="1087"/>
    </location>
</feature>
<dbReference type="InterPro" id="IPR011024">
    <property type="entry name" value="G_crystallin-like"/>
</dbReference>
<dbReference type="Pfam" id="PF00652">
    <property type="entry name" value="Ricin_B_lectin"/>
    <property type="match status" value="1"/>
</dbReference>
<dbReference type="PANTHER" id="PTHR11818:SF38">
    <property type="entry name" value="VERY LARGE A-KINASE ANCHOR PROTEIN"/>
    <property type="match status" value="1"/>
</dbReference>
<feature type="compositionally biased region" description="Basic and acidic residues" evidence="5">
    <location>
        <begin position="1461"/>
        <end position="1477"/>
    </location>
</feature>
<feature type="domain" description="Beta/gamma crystallin 'Greek key'" evidence="6">
    <location>
        <begin position="2132"/>
        <end position="2176"/>
    </location>
</feature>
<dbReference type="PROSITE" id="PS50915">
    <property type="entry name" value="CRYSTALLIN_BETA_GAMMA"/>
    <property type="match status" value="5"/>
</dbReference>
<organism evidence="7 8">
    <name type="scientific">Pipra filicauda</name>
    <name type="common">Wire-tailed manakin</name>
    <dbReference type="NCBI Taxonomy" id="649802"/>
    <lineage>
        <taxon>Eukaryota</taxon>
        <taxon>Metazoa</taxon>
        <taxon>Chordata</taxon>
        <taxon>Craniata</taxon>
        <taxon>Vertebrata</taxon>
        <taxon>Euteleostomi</taxon>
        <taxon>Archelosauria</taxon>
        <taxon>Archosauria</taxon>
        <taxon>Dinosauria</taxon>
        <taxon>Saurischia</taxon>
        <taxon>Theropoda</taxon>
        <taxon>Coelurosauria</taxon>
        <taxon>Aves</taxon>
        <taxon>Neognathae</taxon>
        <taxon>Neoaves</taxon>
        <taxon>Telluraves</taxon>
        <taxon>Australaves</taxon>
        <taxon>Passeriformes</taxon>
        <taxon>Pipridae</taxon>
        <taxon>Pipra</taxon>
    </lineage>
</organism>
<evidence type="ECO:0000313" key="7">
    <source>
        <dbReference type="Proteomes" id="UP000504627"/>
    </source>
</evidence>
<feature type="region of interest" description="Disordered" evidence="5">
    <location>
        <begin position="1847"/>
        <end position="1879"/>
    </location>
</feature>
<feature type="region of interest" description="Disordered" evidence="5">
    <location>
        <begin position="1078"/>
        <end position="1117"/>
    </location>
</feature>
<evidence type="ECO:0000256" key="4">
    <source>
        <dbReference type="ARBA" id="ARBA00022737"/>
    </source>
</evidence>
<feature type="compositionally biased region" description="Basic and acidic residues" evidence="5">
    <location>
        <begin position="1597"/>
        <end position="1621"/>
    </location>
</feature>
<evidence type="ECO:0000256" key="1">
    <source>
        <dbReference type="ARBA" id="ARBA00009646"/>
    </source>
</evidence>
<dbReference type="InterPro" id="IPR000772">
    <property type="entry name" value="Ricin_B_lectin"/>
</dbReference>
<dbReference type="SUPFAM" id="SSF50370">
    <property type="entry name" value="Ricin B-like lectins"/>
    <property type="match status" value="1"/>
</dbReference>
<feature type="compositionally biased region" description="Pro residues" evidence="5">
    <location>
        <begin position="175"/>
        <end position="189"/>
    </location>
</feature>
<feature type="compositionally biased region" description="Polar residues" evidence="5">
    <location>
        <begin position="1092"/>
        <end position="1117"/>
    </location>
</feature>
<dbReference type="PANTHER" id="PTHR11818">
    <property type="entry name" value="BETA/GAMMA CRYSTALLIN"/>
    <property type="match status" value="1"/>
</dbReference>
<feature type="region of interest" description="Disordered" evidence="5">
    <location>
        <begin position="1594"/>
        <end position="1621"/>
    </location>
</feature>
<comment type="similarity">
    <text evidence="1">Belongs to the beta/gamma-crystallin family.</text>
</comment>
<feature type="compositionally biased region" description="Polar residues" evidence="5">
    <location>
        <begin position="11"/>
        <end position="20"/>
    </location>
</feature>
<feature type="region of interest" description="Disordered" evidence="5">
    <location>
        <begin position="719"/>
        <end position="740"/>
    </location>
</feature>
<feature type="compositionally biased region" description="Basic and acidic residues" evidence="5">
    <location>
        <begin position="731"/>
        <end position="740"/>
    </location>
</feature>
<feature type="region of interest" description="Disordered" evidence="5">
    <location>
        <begin position="1654"/>
        <end position="1675"/>
    </location>
</feature>
<dbReference type="SMART" id="SM00458">
    <property type="entry name" value="RICIN"/>
    <property type="match status" value="1"/>
</dbReference>
<dbReference type="FunFam" id="2.60.20.10:FF:000006">
    <property type="entry name" value="Very large A-kinase anchor protein"/>
    <property type="match status" value="1"/>
</dbReference>
<feature type="compositionally biased region" description="Low complexity" evidence="5">
    <location>
        <begin position="122"/>
        <end position="131"/>
    </location>
</feature>
<feature type="domain" description="Beta/gamma crystallin 'Greek key'" evidence="6">
    <location>
        <begin position="2446"/>
        <end position="2487"/>
    </location>
</feature>
<dbReference type="InParanoid" id="A0A6J2GTB4"/>
<feature type="region of interest" description="Disordered" evidence="5">
    <location>
        <begin position="1281"/>
        <end position="1307"/>
    </location>
</feature>
<dbReference type="SUPFAM" id="SSF49695">
    <property type="entry name" value="gamma-Crystallin-like"/>
    <property type="match status" value="3"/>
</dbReference>
<dbReference type="CDD" id="cd23463">
    <property type="entry name" value="beta-trefoil_Ricin_vlAKAP"/>
    <property type="match status" value="1"/>
</dbReference>
<feature type="region of interest" description="Disordered" evidence="5">
    <location>
        <begin position="1"/>
        <end position="20"/>
    </location>
</feature>
<feature type="region of interest" description="Disordered" evidence="5">
    <location>
        <begin position="312"/>
        <end position="351"/>
    </location>
</feature>
<feature type="region of interest" description="Disordered" evidence="5">
    <location>
        <begin position="481"/>
        <end position="571"/>
    </location>
</feature>
<proteinExistence type="inferred from homology"/>
<dbReference type="PROSITE" id="PS50231">
    <property type="entry name" value="RICIN_B_LECTIN"/>
    <property type="match status" value="1"/>
</dbReference>
<feature type="compositionally biased region" description="Low complexity" evidence="5">
    <location>
        <begin position="265"/>
        <end position="274"/>
    </location>
</feature>
<dbReference type="FunFam" id="2.60.20.10:FF:000009">
    <property type="entry name" value="very large A-kinase anchor protein"/>
    <property type="match status" value="1"/>
</dbReference>
<dbReference type="FunFam" id="2.60.20.10:FF:000010">
    <property type="entry name" value="very large A-kinase anchor protein"/>
    <property type="match status" value="1"/>
</dbReference>
<feature type="region of interest" description="Disordered" evidence="5">
    <location>
        <begin position="1731"/>
        <end position="1759"/>
    </location>
</feature>
<evidence type="ECO:0000313" key="8">
    <source>
        <dbReference type="RefSeq" id="XP_027578674.2"/>
    </source>
</evidence>
<feature type="region of interest" description="Disordered" evidence="5">
    <location>
        <begin position="97"/>
        <end position="288"/>
    </location>
</feature>
<feature type="compositionally biased region" description="Basic and acidic residues" evidence="5">
    <location>
        <begin position="383"/>
        <end position="392"/>
    </location>
</feature>
<sequence length="2623" mass="287427">MKVLVLKSPKPTKNSKQTSSFLGRRLFKRQENPFTSSHFISRSDRGRREVKPPGIAAVCLVGCQCLPALAAGTDVVWQPGGARPGTARIQCVPLHGQTGAVSPSWQDSQSAGLGIRSQSGVKTNKNDNNQTKTHRTTAAGAAVPPPARTSLPSRSAAQGAGPCPAAHGRDTDGAPTPPAAPTFPAPPPRALCSPSCPRRAAAPPRGRREGGREGGREVFAASSSRRRDSVSGGCRRRLPSRARPVPAMSGGGSRRRAGPSWHSTFSRFFSRSPPGEGAASSSENKGSEAINLKSNQKESTTLPALLKACQNEEKNHSTEELRKSEIQEELKKANSLPSLTPGTKTADKDKQPREGFFHFLGSLFNIATKSSLVESKSSTFQDEPNRCEKDLRNTNTFPKDVQPKHPKIEEPLCSTARIKEDSVNKGTATLNNIGRDISQDLQGGWKQAADTQKQTRRKAEAPAITYATYRGSARIRQLLRSQSETTGRGGENPENRNVSMVKENGEIQRTPSLKSGGDEGEDHQGDAVLNPSAVRGGSKQSGKARHWLGRSKREVTAKATTSSTESCHEPDLRHERALAAAKVKRTYSLDSLLSFSSRNGEIPTSSTSRVTPSLKVSSANDLTGKEDGLPGEAEALFQTNKNDTFNFDKENNCSKAANNKESPKEIQDDCLHSPKSISKTFNEELQVSKGGFCCNHQMENHSEQLLGVQVLHFSTTTFQQEADQQTGSANKDSDPSRSDTQKIVATVEREQNPQDFPATVLLPFNEQIPPSLSMESNGEKCMATGDLRTSVSSIGHDEGRVMGRETCKELSDLGKPVYVQNGHKLIRVENSKDTTTQHTGLPCLETEGVETMKVLSEVAVEKVANVSPCLCACHNVKSDLDEMTAPCSVTSKSSVETGGCCSAPLHLSCKFKNKTMGKKEIILKDAGETLSYPGLEYEKSKSFETVDMSLSKNSIPLHNHGPVALESVRDTPAKTVTLAEDNTAPHPLINHTPATSKTNKTGMTGADLITSGCEDCNSELTAHISKSEEKNLAVSHSTLRHEGKPVTNHSAFTCEKDDVGITFESPPVHENRCINFSSKKENSKEPRISPTVLDSSSDNQGKMLPSATNSENDQITASEQDSFIFPAAESRRIIPEDRMNEGTPCSGDSRALCPVGSLECEIIPPMLDSSADGVNVEGVCIPRPTSASLRSREASNLSVSALKMSGVAQGNSNSSSHRAHDGAEEAFTQQADSSVLAEAMPSPIRPLKSLETASESAHAGTVCRNAVGQVILGDWASAFSETPPVTGGQTDAAPAESDGLCSEGQWEDPSVKGQEQAAFQDAAVLFRKAEEIVDLVLHLATEEIIAKQAFGVYQPCGSKDSLVNRDILSYQNAETVQLEAEEIQSAVQSLKDFNESSVGASSSFTGNERVDTNNQDEKILSCIPYKIDLHSALALKAKETVEEVINSAIQKLASSQWQGTESKRPSGKVESKPEAEMPKTLNVDTKFPAKTQEPREVKETWGVTVNCEKADCSGPPFLPNSVANGTDWPQRDEKIPNNAITRQANGFLPTGSLARPESDTDTQFIVPELSVPGENSEGKQCFSTAFAQNNENLKQAKTSDQDMERNDQREKTSLDCSDEMKEPTELLASSPLIEQWENSSFTIIFEGALQTENKSVSTDDVQTRSLPSSGLPSDNVDHLTCQRAKHEHESACPCGQDNKLNAATDGCGSESFLSVEAKRYRVYPFSLSPIYEDDSSQEDLPSTDVSPESRPGGISKDNTDHASVLSLLQSVSERLQFTTRFSEEEEEEEDGVEEEESSYEENILDAEGEEDCLSSQWRENLKTTLQSNDQNGSLLPEQSFLLSKEHLDSQEQPEQFPDVASPSQTPCKSVPEKADDALTHPPTSVYYQYLKSASNSSSEKGTRFGSILQDMLQPKVHWSQDNTVPKLGELSANLIDRASLKYNPRPGKIVIYDTYGNKSKQEVHSDVPDTSSWNFPIGTLLRIIRGCWIFYEKPKFQGRKYVLEEGEAVLDHLWDLPGVKHHRRNLTVGSIKHVTKDCAVPEVEFCLAAGITEGLPICIQGAIPNLEELDVEKHPYVRIKSGVWLAYSDFNYKGEMMVLEECDSPSEIPSADVKSLRPLKMGGLKVQMPMNVKIIIYEKTHFGGWSKEFSENVTSVPALFAGEEEFWEIGSIRVIGGVWVAYDKERYKGHQYLLEEGDYEDRHSWGGADSALLSFRFLQADFIESSVALFQSDDEDGKALDITNEEIPDLEKAGFGPETRSILVRSGVWVAYKQKYFCGEQYVLEKGKYKCFLDWGGSNKIIMSIRPVKLEPLGMNEPPHLLKAFSNTHFQGACIDFTAEVSDFTSFIPCSFKVLRGCWLLCYEGEITDNHCVLEEGLYVDLSSCGCPAATIKSLKPIQYVFAEPSISLFTLECCKGRELHFSEPVSSVLNEDLHFYTQSVWVRSGLWIAYEGCNFLGRQILLEPSEISNWNEHSGWKVIGSLRPMKQPAVYLRVRNRAQGRYLTVAGSLADVRATSVCASPYNGRNTQVWHYCRGLFKSRANNACLDVIGGRDVPGAKVALWAEHGKDRQKWRLNEDGTISSYLSEQLVLDIKGGNYYDKNHIIMNQPVEDRPSQKWDIEIL</sequence>
<keyword evidence="3" id="KW-0430">Lectin</keyword>
<evidence type="ECO:0000259" key="6">
    <source>
        <dbReference type="PROSITE" id="PS50915"/>
    </source>
</evidence>
<evidence type="ECO:0000256" key="5">
    <source>
        <dbReference type="SAM" id="MobiDB-lite"/>
    </source>
</evidence>
<dbReference type="InterPro" id="IPR050252">
    <property type="entry name" value="Beta/Gamma-Crystallin"/>
</dbReference>
<dbReference type="FunFam" id="2.60.20.10:FF:000011">
    <property type="entry name" value="very large A-kinase anchor protein"/>
    <property type="match status" value="1"/>
</dbReference>
<dbReference type="PRINTS" id="PR01367">
    <property type="entry name" value="BGCRYSTALLIN"/>
</dbReference>
<dbReference type="GO" id="GO:0005212">
    <property type="term" value="F:structural constituent of eye lens"/>
    <property type="evidence" value="ECO:0007669"/>
    <property type="project" value="TreeGrafter"/>
</dbReference>
<dbReference type="Gene3D" id="2.60.20.10">
    <property type="entry name" value="Crystallins"/>
    <property type="match status" value="6"/>
</dbReference>
<feature type="region of interest" description="Disordered" evidence="5">
    <location>
        <begin position="1455"/>
        <end position="1477"/>
    </location>
</feature>
<keyword evidence="2" id="KW-0597">Phosphoprotein</keyword>
<reference evidence="8" key="1">
    <citation type="submission" date="2025-08" db="UniProtKB">
        <authorList>
            <consortium name="RefSeq"/>
        </authorList>
    </citation>
    <scope>IDENTIFICATION</scope>
    <source>
        <tissue evidence="8">Muscle</tissue>
    </source>
</reference>
<dbReference type="Proteomes" id="UP000504627">
    <property type="component" value="Unplaced"/>
</dbReference>
<name>A0A6J2GTB4_9PASS</name>
<accession>A0A6J2GTB4</accession>
<feature type="domain" description="Beta/gamma crystallin 'Greek key'" evidence="6">
    <location>
        <begin position="2177"/>
        <end position="2219"/>
    </location>
</feature>
<evidence type="ECO:0000256" key="2">
    <source>
        <dbReference type="ARBA" id="ARBA00022553"/>
    </source>
</evidence>
<feature type="compositionally biased region" description="Acidic residues" evidence="5">
    <location>
        <begin position="1783"/>
        <end position="1801"/>
    </location>
</feature>
<dbReference type="GeneID" id="113988884"/>
<feature type="region of interest" description="Disordered" evidence="5">
    <location>
        <begin position="1779"/>
        <end position="1801"/>
    </location>
</feature>
<dbReference type="FunFam" id="2.80.10.50:FF:000038">
    <property type="entry name" value="very large A-kinase anchor protein isoform X1"/>
    <property type="match status" value="1"/>
</dbReference>
<dbReference type="InterPro" id="IPR035992">
    <property type="entry name" value="Ricin_B-like_lectins"/>
</dbReference>
<dbReference type="RefSeq" id="XP_027578674.2">
    <property type="nucleotide sequence ID" value="XM_027722873.2"/>
</dbReference>
<feature type="domain" description="Beta/gamma crystallin 'Greek key'" evidence="6">
    <location>
        <begin position="2267"/>
        <end position="2309"/>
    </location>
</feature>
<keyword evidence="7" id="KW-1185">Reference proteome</keyword>
<feature type="region of interest" description="Disordered" evidence="5">
    <location>
        <begin position="983"/>
        <end position="1002"/>
    </location>
</feature>
<dbReference type="GO" id="GO:0007601">
    <property type="term" value="P:visual perception"/>
    <property type="evidence" value="ECO:0007669"/>
    <property type="project" value="TreeGrafter"/>
</dbReference>
<gene>
    <name evidence="8" type="primary">LOC113988884</name>
</gene>
<keyword evidence="4" id="KW-0677">Repeat</keyword>